<feature type="transmembrane region" description="Helical" evidence="17">
    <location>
        <begin position="129"/>
        <end position="148"/>
    </location>
</feature>
<dbReference type="GeneID" id="105365979"/>
<evidence type="ECO:0000256" key="10">
    <source>
        <dbReference type="ARBA" id="ARBA00048680"/>
    </source>
</evidence>
<protein>
    <submittedName>
        <fullName evidence="19">Androgen-dependent TFPI-regulating protein-like</fullName>
    </submittedName>
</protein>
<comment type="catalytic activity">
    <reaction evidence="11">
        <text>12-(9Z-octadecenoyloxy)-octadecanoate + H2O = 12-hydroxyoctadecanoate + (9Z)-octadecenoate + H(+)</text>
        <dbReference type="Rhea" id="RHEA:52060"/>
        <dbReference type="ChEBI" id="CHEBI:15377"/>
        <dbReference type="ChEBI" id="CHEBI:15378"/>
        <dbReference type="ChEBI" id="CHEBI:30823"/>
        <dbReference type="ChEBI" id="CHEBI:84201"/>
        <dbReference type="ChEBI" id="CHEBI:136302"/>
    </reaction>
    <physiologicalReaction direction="left-to-right" evidence="11">
        <dbReference type="Rhea" id="RHEA:52061"/>
    </physiologicalReaction>
</comment>
<feature type="transmembrane region" description="Helical" evidence="17">
    <location>
        <begin position="49"/>
        <end position="69"/>
    </location>
</feature>
<evidence type="ECO:0000256" key="9">
    <source>
        <dbReference type="ARBA" id="ARBA00047863"/>
    </source>
</evidence>
<feature type="transmembrane region" description="Helical" evidence="17">
    <location>
        <begin position="160"/>
        <end position="178"/>
    </location>
</feature>
<feature type="transmembrane region" description="Helical" evidence="17">
    <location>
        <begin position="198"/>
        <end position="215"/>
    </location>
</feature>
<dbReference type="GO" id="GO:0016020">
    <property type="term" value="C:membrane"/>
    <property type="evidence" value="ECO:0007669"/>
    <property type="project" value="InterPro"/>
</dbReference>
<evidence type="ECO:0000256" key="6">
    <source>
        <dbReference type="ARBA" id="ARBA00023136"/>
    </source>
</evidence>
<name>A0AAJ6YQZ8_9HYME</name>
<keyword evidence="18" id="KW-1185">Reference proteome</keyword>
<dbReference type="InterPro" id="IPR006838">
    <property type="entry name" value="ADTRP_AIG1"/>
</dbReference>
<sequence length="240" mass="28204">MAKLLIVAITHTVILALYVFTIYCTFSVLKLPNFDKQQNNFNVGQLKFLTVWNVIAQTLFFFTSLLNDIFGTNSNIPKKMPFIRRYKDFYHASVGFPVAIFVGLTFWGLMFVDRELVLPKALDLYFPRWLNHLMHSMIMVTTILEMLMVPRQYPKRSQGLGVLTGFMLIYLSWMHFVYYMNGIWAYPVIEILTWPFRIIFYLALLMFAAGLYYVGELLDQLIWGEYLILLQSIIDYQSMS</sequence>
<comment type="catalytic activity">
    <reaction evidence="10">
        <text>12-octadecanoyloxy-octadecanoate + H2O = 12-hydroxyoctadecanoate + octadecanoate + H(+)</text>
        <dbReference type="Rhea" id="RHEA:52080"/>
        <dbReference type="ChEBI" id="CHEBI:15377"/>
        <dbReference type="ChEBI" id="CHEBI:15378"/>
        <dbReference type="ChEBI" id="CHEBI:25629"/>
        <dbReference type="ChEBI" id="CHEBI:84201"/>
        <dbReference type="ChEBI" id="CHEBI:136330"/>
    </reaction>
    <physiologicalReaction direction="left-to-right" evidence="10">
        <dbReference type="Rhea" id="RHEA:52081"/>
    </physiologicalReaction>
</comment>
<comment type="catalytic activity">
    <reaction evidence="8">
        <text>13-octadecanoyloxy-octadecanoate + H2O = 13-hydroxy-octadecanoate + octadecanoate + H(+)</text>
        <dbReference type="Rhea" id="RHEA:52084"/>
        <dbReference type="ChEBI" id="CHEBI:15377"/>
        <dbReference type="ChEBI" id="CHEBI:15378"/>
        <dbReference type="ChEBI" id="CHEBI:25629"/>
        <dbReference type="ChEBI" id="CHEBI:136304"/>
        <dbReference type="ChEBI" id="CHEBI:136335"/>
    </reaction>
    <physiologicalReaction direction="left-to-right" evidence="8">
        <dbReference type="Rhea" id="RHEA:52085"/>
    </physiologicalReaction>
</comment>
<evidence type="ECO:0000256" key="11">
    <source>
        <dbReference type="ARBA" id="ARBA00048701"/>
    </source>
</evidence>
<comment type="catalytic activity">
    <reaction evidence="9">
        <text>9-hexadecanoyloxy-octadecanoate + H2O = 9-hydroxy-octadecanoate + hexadecanoate + H(+)</text>
        <dbReference type="Rhea" id="RHEA:52052"/>
        <dbReference type="ChEBI" id="CHEBI:7896"/>
        <dbReference type="ChEBI" id="CHEBI:15377"/>
        <dbReference type="ChEBI" id="CHEBI:15378"/>
        <dbReference type="ChEBI" id="CHEBI:83670"/>
        <dbReference type="ChEBI" id="CHEBI:136286"/>
    </reaction>
    <physiologicalReaction direction="left-to-right" evidence="9">
        <dbReference type="Rhea" id="RHEA:52053"/>
    </physiologicalReaction>
</comment>
<comment type="catalytic activity">
    <reaction evidence="7">
        <text>12-hexadecanoyloxy-octadecanoate + H2O = 12-hydroxyoctadecanoate + hexadecanoate + H(+)</text>
        <dbReference type="Rhea" id="RHEA:52056"/>
        <dbReference type="ChEBI" id="CHEBI:7896"/>
        <dbReference type="ChEBI" id="CHEBI:15377"/>
        <dbReference type="ChEBI" id="CHEBI:15378"/>
        <dbReference type="ChEBI" id="CHEBI:83677"/>
        <dbReference type="ChEBI" id="CHEBI:84201"/>
    </reaction>
    <physiologicalReaction direction="left-to-right" evidence="7">
        <dbReference type="Rhea" id="RHEA:52057"/>
    </physiologicalReaction>
</comment>
<dbReference type="AlphaFoldDB" id="A0AAJ6YQZ8"/>
<organism evidence="18 19">
    <name type="scientific">Ceratosolen solmsi marchali</name>
    <dbReference type="NCBI Taxonomy" id="326594"/>
    <lineage>
        <taxon>Eukaryota</taxon>
        <taxon>Metazoa</taxon>
        <taxon>Ecdysozoa</taxon>
        <taxon>Arthropoda</taxon>
        <taxon>Hexapoda</taxon>
        <taxon>Insecta</taxon>
        <taxon>Pterygota</taxon>
        <taxon>Neoptera</taxon>
        <taxon>Endopterygota</taxon>
        <taxon>Hymenoptera</taxon>
        <taxon>Apocrita</taxon>
        <taxon>Proctotrupomorpha</taxon>
        <taxon>Chalcidoidea</taxon>
        <taxon>Agaonidae</taxon>
        <taxon>Agaoninae</taxon>
        <taxon>Ceratosolen</taxon>
    </lineage>
</organism>
<comment type="catalytic activity">
    <reaction evidence="13">
        <text>9-octadecanoyloxy-octadecanoate + H2O = 9-hydroxy-octadecanoate + octadecanoate + H(+)</text>
        <dbReference type="Rhea" id="RHEA:52096"/>
        <dbReference type="ChEBI" id="CHEBI:15377"/>
        <dbReference type="ChEBI" id="CHEBI:15378"/>
        <dbReference type="ChEBI" id="CHEBI:25629"/>
        <dbReference type="ChEBI" id="CHEBI:136286"/>
        <dbReference type="ChEBI" id="CHEBI:136373"/>
    </reaction>
    <physiologicalReaction direction="left-to-right" evidence="13">
        <dbReference type="Rhea" id="RHEA:52097"/>
    </physiologicalReaction>
</comment>
<evidence type="ECO:0000256" key="8">
    <source>
        <dbReference type="ARBA" id="ARBA00047427"/>
    </source>
</evidence>
<accession>A0AAJ6YQZ8</accession>
<comment type="catalytic activity">
    <reaction evidence="16">
        <text>12-(9Z-hexadecenoyloxy)-octadecanoate + H2O = 12-hydroxyoctadecanoate + (9Z)-hexadecenoate + H(+)</text>
        <dbReference type="Rhea" id="RHEA:52072"/>
        <dbReference type="ChEBI" id="CHEBI:15377"/>
        <dbReference type="ChEBI" id="CHEBI:15378"/>
        <dbReference type="ChEBI" id="CHEBI:32372"/>
        <dbReference type="ChEBI" id="CHEBI:84201"/>
        <dbReference type="ChEBI" id="CHEBI:136312"/>
    </reaction>
    <physiologicalReaction direction="left-to-right" evidence="16">
        <dbReference type="Rhea" id="RHEA:52073"/>
    </physiologicalReaction>
</comment>
<feature type="transmembrane region" description="Helical" evidence="17">
    <location>
        <begin position="5"/>
        <end position="29"/>
    </location>
</feature>
<dbReference type="Pfam" id="PF04750">
    <property type="entry name" value="Far-17a_AIG1"/>
    <property type="match status" value="1"/>
</dbReference>
<comment type="similarity">
    <text evidence="3">Belongs to the AIG1 family.</text>
</comment>
<dbReference type="GO" id="GO:0012505">
    <property type="term" value="C:endomembrane system"/>
    <property type="evidence" value="ECO:0007669"/>
    <property type="project" value="UniProtKB-SubCell"/>
</dbReference>
<reference evidence="19" key="1">
    <citation type="submission" date="2025-08" db="UniProtKB">
        <authorList>
            <consortium name="RefSeq"/>
        </authorList>
    </citation>
    <scope>IDENTIFICATION</scope>
</reference>
<evidence type="ECO:0000256" key="3">
    <source>
        <dbReference type="ARBA" id="ARBA00009300"/>
    </source>
</evidence>
<evidence type="ECO:0000256" key="16">
    <source>
        <dbReference type="ARBA" id="ARBA00049428"/>
    </source>
</evidence>
<comment type="catalytic activity">
    <reaction evidence="15">
        <text>13-(9Z-hexadecenoyloxy)-octadecanoate + H2O = 13-hydroxy-octadecanoate + (9Z)-hexadecenoate + H(+)</text>
        <dbReference type="Rhea" id="RHEA:52076"/>
        <dbReference type="ChEBI" id="CHEBI:15377"/>
        <dbReference type="ChEBI" id="CHEBI:15378"/>
        <dbReference type="ChEBI" id="CHEBI:32372"/>
        <dbReference type="ChEBI" id="CHEBI:136304"/>
        <dbReference type="ChEBI" id="CHEBI:136315"/>
    </reaction>
    <physiologicalReaction direction="left-to-right" evidence="15">
        <dbReference type="Rhea" id="RHEA:52077"/>
    </physiologicalReaction>
</comment>
<dbReference type="KEGG" id="csol:105365979"/>
<comment type="catalytic activity">
    <reaction evidence="12">
        <text>9-(9Z-octadecenoyloxy)-octadecanoate + H2O = 9-hydroxy-octadecanoate + (9Z)-octadecenoate + H(+)</text>
        <dbReference type="Rhea" id="RHEA:52048"/>
        <dbReference type="ChEBI" id="CHEBI:15377"/>
        <dbReference type="ChEBI" id="CHEBI:15378"/>
        <dbReference type="ChEBI" id="CHEBI:30823"/>
        <dbReference type="ChEBI" id="CHEBI:136282"/>
        <dbReference type="ChEBI" id="CHEBI:136286"/>
    </reaction>
    <physiologicalReaction direction="left-to-right" evidence="12">
        <dbReference type="Rhea" id="RHEA:52049"/>
    </physiologicalReaction>
</comment>
<evidence type="ECO:0000256" key="7">
    <source>
        <dbReference type="ARBA" id="ARBA00047368"/>
    </source>
</evidence>
<dbReference type="PANTHER" id="PTHR10989">
    <property type="entry name" value="ANDROGEN-INDUCED PROTEIN 1-RELATED"/>
    <property type="match status" value="1"/>
</dbReference>
<evidence type="ECO:0000256" key="14">
    <source>
        <dbReference type="ARBA" id="ARBA00049296"/>
    </source>
</evidence>
<evidence type="ECO:0000313" key="19">
    <source>
        <dbReference type="RefSeq" id="XP_011502581.1"/>
    </source>
</evidence>
<evidence type="ECO:0000256" key="15">
    <source>
        <dbReference type="ARBA" id="ARBA00049322"/>
    </source>
</evidence>
<evidence type="ECO:0000256" key="12">
    <source>
        <dbReference type="ARBA" id="ARBA00048800"/>
    </source>
</evidence>
<comment type="subcellular location">
    <subcellularLocation>
        <location evidence="2">Endomembrane system</location>
        <topology evidence="2">Multi-pass membrane protein</topology>
    </subcellularLocation>
</comment>
<comment type="catalytic activity">
    <reaction evidence="14">
        <text>13-(9Z-octadecenoyloxy)-octadecanoate + H2O = 13-hydroxy-octadecanoate + (9Z)-octadecenoate + H(+)</text>
        <dbReference type="Rhea" id="RHEA:52064"/>
        <dbReference type="ChEBI" id="CHEBI:15377"/>
        <dbReference type="ChEBI" id="CHEBI:15378"/>
        <dbReference type="ChEBI" id="CHEBI:30823"/>
        <dbReference type="ChEBI" id="CHEBI:136303"/>
        <dbReference type="ChEBI" id="CHEBI:136304"/>
    </reaction>
    <physiologicalReaction direction="left-to-right" evidence="14">
        <dbReference type="Rhea" id="RHEA:52065"/>
    </physiologicalReaction>
</comment>
<dbReference type="PANTHER" id="PTHR10989:SF16">
    <property type="entry name" value="AT02829P-RELATED"/>
    <property type="match status" value="1"/>
</dbReference>
<gene>
    <name evidence="19" type="primary">LOC105365979</name>
</gene>
<dbReference type="Proteomes" id="UP000695007">
    <property type="component" value="Unplaced"/>
</dbReference>
<evidence type="ECO:0000256" key="2">
    <source>
        <dbReference type="ARBA" id="ARBA00004127"/>
    </source>
</evidence>
<evidence type="ECO:0000256" key="13">
    <source>
        <dbReference type="ARBA" id="ARBA00049221"/>
    </source>
</evidence>
<evidence type="ECO:0000256" key="4">
    <source>
        <dbReference type="ARBA" id="ARBA00022692"/>
    </source>
</evidence>
<feature type="transmembrane region" description="Helical" evidence="17">
    <location>
        <begin position="89"/>
        <end position="109"/>
    </location>
</feature>
<keyword evidence="5 17" id="KW-1133">Transmembrane helix</keyword>
<keyword evidence="6 17" id="KW-0472">Membrane</keyword>
<evidence type="ECO:0000256" key="1">
    <source>
        <dbReference type="ARBA" id="ARBA00000923"/>
    </source>
</evidence>
<keyword evidence="4 17" id="KW-0812">Transmembrane</keyword>
<comment type="catalytic activity">
    <reaction evidence="1">
        <text>9-(9Z-hexadecenoyloxy)-octadecanoate + H2O = (9Z)-hexadecenoate + 9-hydroxy-octadecanoate + H(+)</text>
        <dbReference type="Rhea" id="RHEA:52068"/>
        <dbReference type="ChEBI" id="CHEBI:15377"/>
        <dbReference type="ChEBI" id="CHEBI:15378"/>
        <dbReference type="ChEBI" id="CHEBI:32372"/>
        <dbReference type="ChEBI" id="CHEBI:136286"/>
        <dbReference type="ChEBI" id="CHEBI:136309"/>
    </reaction>
    <physiologicalReaction direction="left-to-right" evidence="1">
        <dbReference type="Rhea" id="RHEA:52069"/>
    </physiologicalReaction>
</comment>
<evidence type="ECO:0000313" key="18">
    <source>
        <dbReference type="Proteomes" id="UP000695007"/>
    </source>
</evidence>
<proteinExistence type="inferred from homology"/>
<evidence type="ECO:0000256" key="5">
    <source>
        <dbReference type="ARBA" id="ARBA00022989"/>
    </source>
</evidence>
<evidence type="ECO:0000256" key="17">
    <source>
        <dbReference type="SAM" id="Phobius"/>
    </source>
</evidence>
<dbReference type="RefSeq" id="XP_011502581.1">
    <property type="nucleotide sequence ID" value="XM_011504279.1"/>
</dbReference>